<dbReference type="InterPro" id="IPR026954">
    <property type="entry name" value="PknH-like_Extracell"/>
</dbReference>
<accession>A0ABT3CM42</accession>
<name>A0ABT3CM42_9MYCO</name>
<organism evidence="2 3">
    <name type="scientific">Mycolicibacterium komossense</name>
    <dbReference type="NCBI Taxonomy" id="1779"/>
    <lineage>
        <taxon>Bacteria</taxon>
        <taxon>Bacillati</taxon>
        <taxon>Actinomycetota</taxon>
        <taxon>Actinomycetes</taxon>
        <taxon>Mycobacteriales</taxon>
        <taxon>Mycobacteriaceae</taxon>
        <taxon>Mycolicibacterium</taxon>
    </lineage>
</organism>
<protein>
    <submittedName>
        <fullName evidence="2">Sensor domain-containing protein</fullName>
    </submittedName>
</protein>
<dbReference type="InterPro" id="IPR038232">
    <property type="entry name" value="PknH-like_Extracell_sf"/>
</dbReference>
<keyword evidence="3" id="KW-1185">Reference proteome</keyword>
<reference evidence="2 3" key="1">
    <citation type="journal article" date="2022" name="BMC Genomics">
        <title>Comparative genome analysis of mycobacteria focusing on tRNA and non-coding RNA.</title>
        <authorList>
            <person name="Behra P.R.K."/>
            <person name="Pettersson B.M.F."/>
            <person name="Ramesh M."/>
            <person name="Das S."/>
            <person name="Dasgupta S."/>
            <person name="Kirsebom L.A."/>
        </authorList>
    </citation>
    <scope>NUCLEOTIDE SEQUENCE [LARGE SCALE GENOMIC DNA]</scope>
    <source>
        <strain evidence="2 3">DSM 44078</strain>
    </source>
</reference>
<dbReference type="EMBL" id="JACKTY010000050">
    <property type="protein sequence ID" value="MCV7230494.1"/>
    <property type="molecule type" value="Genomic_DNA"/>
</dbReference>
<gene>
    <name evidence="2" type="ORF">H7J73_31250</name>
</gene>
<evidence type="ECO:0000259" key="1">
    <source>
        <dbReference type="Pfam" id="PF14032"/>
    </source>
</evidence>
<evidence type="ECO:0000313" key="2">
    <source>
        <dbReference type="EMBL" id="MCV7230494.1"/>
    </source>
</evidence>
<comment type="caution">
    <text evidence="2">The sequence shown here is derived from an EMBL/GenBank/DDBJ whole genome shotgun (WGS) entry which is preliminary data.</text>
</comment>
<sequence length="195" mass="21323">MVETAALEGMLLSPKDIDQVMATTGMIPHSPVTQMGDHRQLLPNLNCLGVWQVDEVGVYGPSGWSALRQVMMRSPDSERWDNLVVQSVVSYHSVDDAKKFFTESSDRWSKCTNHHVNITLNDTPLPKWLSGDLTKTDTRLAIPVTRGSGDQVRACQRVLSLAVNVVIDVQACKPAGSTVTQAGVIADRIESALPK</sequence>
<evidence type="ECO:0000313" key="3">
    <source>
        <dbReference type="Proteomes" id="UP001526201"/>
    </source>
</evidence>
<dbReference type="Gene3D" id="3.40.1000.70">
    <property type="entry name" value="PknH-like extracellular domain"/>
    <property type="match status" value="1"/>
</dbReference>
<proteinExistence type="predicted"/>
<feature type="domain" description="PknH-like extracellular" evidence="1">
    <location>
        <begin position="2"/>
        <end position="189"/>
    </location>
</feature>
<dbReference type="Pfam" id="PF14032">
    <property type="entry name" value="PknH_C"/>
    <property type="match status" value="1"/>
</dbReference>
<dbReference type="Proteomes" id="UP001526201">
    <property type="component" value="Unassembled WGS sequence"/>
</dbReference>